<reference evidence="2 3" key="1">
    <citation type="submission" date="2020-05" db="EMBL/GenBank/DDBJ databases">
        <title>Actinomadura verrucosospora NRRL-B18236 (PFL_A860) Genome sequencing and assembly.</title>
        <authorList>
            <person name="Samborskyy M."/>
        </authorList>
    </citation>
    <scope>NUCLEOTIDE SEQUENCE [LARGE SCALE GENOMIC DNA]</scope>
    <source>
        <strain evidence="2 3">NRRL:B18236</strain>
    </source>
</reference>
<dbReference type="Proteomes" id="UP000501240">
    <property type="component" value="Chromosome"/>
</dbReference>
<dbReference type="AlphaFoldDB" id="A0A7D3VXL2"/>
<keyword evidence="3" id="KW-1185">Reference proteome</keyword>
<dbReference type="EMBL" id="CP053892">
    <property type="protein sequence ID" value="QKG21451.1"/>
    <property type="molecule type" value="Genomic_DNA"/>
</dbReference>
<name>A0A7D3VXL2_ACTVE</name>
<gene>
    <name evidence="2" type="ORF">ACTIVE_3089</name>
</gene>
<evidence type="ECO:0000313" key="2">
    <source>
        <dbReference type="EMBL" id="QKG21451.1"/>
    </source>
</evidence>
<evidence type="ECO:0000313" key="3">
    <source>
        <dbReference type="Proteomes" id="UP000501240"/>
    </source>
</evidence>
<sequence>MDEVHREATPKALLTLEGRPRTPAPPHHPNTISPHELDAEHPTLRNPRPEHDPQIFRTYPPIHLPSRRMSRGMSATCCSRIICPATMPAPTMPPSRHKHHTGSSRTHFFTWCAGAAGGGTCPSPCRPGNPCTGTSQQREQAASLRRCRPNISRRWVAERTLA</sequence>
<feature type="region of interest" description="Disordered" evidence="1">
    <location>
        <begin position="1"/>
        <end position="68"/>
    </location>
</feature>
<protein>
    <submittedName>
        <fullName evidence="2">Uncharacterized protein</fullName>
    </submittedName>
</protein>
<evidence type="ECO:0000256" key="1">
    <source>
        <dbReference type="SAM" id="MobiDB-lite"/>
    </source>
</evidence>
<accession>A0A7D3VXL2</accession>
<feature type="compositionally biased region" description="Basic and acidic residues" evidence="1">
    <location>
        <begin position="35"/>
        <end position="54"/>
    </location>
</feature>
<proteinExistence type="predicted"/>
<organism evidence="2 3">
    <name type="scientific">Actinomadura verrucosospora</name>
    <dbReference type="NCBI Taxonomy" id="46165"/>
    <lineage>
        <taxon>Bacteria</taxon>
        <taxon>Bacillati</taxon>
        <taxon>Actinomycetota</taxon>
        <taxon>Actinomycetes</taxon>
        <taxon>Streptosporangiales</taxon>
        <taxon>Thermomonosporaceae</taxon>
        <taxon>Actinomadura</taxon>
    </lineage>
</organism>